<dbReference type="VEuPathDB" id="VectorBase:AATE017001"/>
<proteinExistence type="predicted"/>
<organism evidence="1">
    <name type="scientific">Anopheles atroparvus</name>
    <name type="common">European mosquito</name>
    <dbReference type="NCBI Taxonomy" id="41427"/>
    <lineage>
        <taxon>Eukaryota</taxon>
        <taxon>Metazoa</taxon>
        <taxon>Ecdysozoa</taxon>
        <taxon>Arthropoda</taxon>
        <taxon>Hexapoda</taxon>
        <taxon>Insecta</taxon>
        <taxon>Pterygota</taxon>
        <taxon>Neoptera</taxon>
        <taxon>Endopterygota</taxon>
        <taxon>Diptera</taxon>
        <taxon>Nematocera</taxon>
        <taxon>Culicoidea</taxon>
        <taxon>Culicidae</taxon>
        <taxon>Anophelinae</taxon>
        <taxon>Anopheles</taxon>
    </lineage>
</organism>
<dbReference type="EnsemblMetazoa" id="AATE017001-RA">
    <property type="protein sequence ID" value="AATE017001-PA.1"/>
    <property type="gene ID" value="AATE017001"/>
</dbReference>
<reference evidence="1" key="1">
    <citation type="submission" date="2022-08" db="UniProtKB">
        <authorList>
            <consortium name="EnsemblMetazoa"/>
        </authorList>
    </citation>
    <scope>IDENTIFICATION</scope>
    <source>
        <strain evidence="1">EBRO</strain>
    </source>
</reference>
<evidence type="ECO:0000313" key="1">
    <source>
        <dbReference type="EnsemblMetazoa" id="AATE017001-PA.1"/>
    </source>
</evidence>
<sequence length="132" mass="13977">MDGQDLKLHPSIAGEEDHADDYDVTLAVPATTAGPKFSIQYRLLSSWAAIASDATVPAVGRNFDRQLDISLNSSSVTIRGSLGYLIGSWQAACSNEPGSEYRRVVADGCLPIDGVSIRCDFLRACASAGLAE</sequence>
<name>A0A182JFA7_ANOAO</name>
<dbReference type="AlphaFoldDB" id="A0A182JFA7"/>
<protein>
    <submittedName>
        <fullName evidence="1">Uncharacterized protein</fullName>
    </submittedName>
</protein>
<accession>A0A182JFA7</accession>